<feature type="transmembrane region" description="Helical" evidence="1">
    <location>
        <begin position="44"/>
        <end position="63"/>
    </location>
</feature>
<dbReference type="EMBL" id="JANBQF010000075">
    <property type="protein sequence ID" value="KAJ2006027.1"/>
    <property type="molecule type" value="Genomic_DNA"/>
</dbReference>
<dbReference type="AlphaFoldDB" id="A0A9W8BLD8"/>
<evidence type="ECO:0000313" key="3">
    <source>
        <dbReference type="Proteomes" id="UP001150907"/>
    </source>
</evidence>
<accession>A0A9W8BLD8</accession>
<proteinExistence type="predicted"/>
<name>A0A9W8BLD8_9FUNG</name>
<dbReference type="Proteomes" id="UP001150907">
    <property type="component" value="Unassembled WGS sequence"/>
</dbReference>
<keyword evidence="1" id="KW-0812">Transmembrane</keyword>
<dbReference type="OrthoDB" id="5536770at2759"/>
<reference evidence="2" key="1">
    <citation type="submission" date="2022-07" db="EMBL/GenBank/DDBJ databases">
        <title>Phylogenomic reconstructions and comparative analyses of Kickxellomycotina fungi.</title>
        <authorList>
            <person name="Reynolds N.K."/>
            <person name="Stajich J.E."/>
            <person name="Barry K."/>
            <person name="Grigoriev I.V."/>
            <person name="Crous P."/>
            <person name="Smith M.E."/>
        </authorList>
    </citation>
    <scope>NUCLEOTIDE SEQUENCE</scope>
    <source>
        <strain evidence="2">IMI 214461</strain>
    </source>
</reference>
<sequence>MLSRGLIEFLLYLLVPVIFVNFTRSRKAKDNSVARSRPLSLRDYIAYASLASLAALYMLSATYRQPHNVFKRIDAAPQSPCFVLRQTLSEYAATNQHILPSDGVPTPADKISGVLNLKSYYLESEYGRLDFLVDRFCKFDEDRSIYLKYGEQAFLNSISSDFGPHGTTARTAMPSGNGGDKADGGFMSEFPDTAYLLYAASSQFFTYLPAFVLVGLLTTPFLTTDFAPSRVHARSWGIIALSTLFFADLYWLFTTPTPTKLRAAWPPTIWILSPDSTDPMFFFADASAYTRQVFLGLCLITFAAMDYMTSSKQTDVQILKMCIEEQGKVIVSAKNHTVLETSVLLSTRLRDRLVAMWKREQRARESVFADGDFATKYQEVSQSTKSKQWAENTFPAAISGFKAQ</sequence>
<feature type="transmembrane region" description="Helical" evidence="1">
    <location>
        <begin position="6"/>
        <end position="23"/>
    </location>
</feature>
<evidence type="ECO:0000313" key="2">
    <source>
        <dbReference type="EMBL" id="KAJ2006027.1"/>
    </source>
</evidence>
<organism evidence="2 3">
    <name type="scientific">Coemansia thaxteri</name>
    <dbReference type="NCBI Taxonomy" id="2663907"/>
    <lineage>
        <taxon>Eukaryota</taxon>
        <taxon>Fungi</taxon>
        <taxon>Fungi incertae sedis</taxon>
        <taxon>Zoopagomycota</taxon>
        <taxon>Kickxellomycotina</taxon>
        <taxon>Kickxellomycetes</taxon>
        <taxon>Kickxellales</taxon>
        <taxon>Kickxellaceae</taxon>
        <taxon>Coemansia</taxon>
    </lineage>
</organism>
<keyword evidence="1" id="KW-1133">Transmembrane helix</keyword>
<feature type="transmembrane region" description="Helical" evidence="1">
    <location>
        <begin position="235"/>
        <end position="253"/>
    </location>
</feature>
<keyword evidence="1" id="KW-0472">Membrane</keyword>
<keyword evidence="3" id="KW-1185">Reference proteome</keyword>
<evidence type="ECO:0000256" key="1">
    <source>
        <dbReference type="SAM" id="Phobius"/>
    </source>
</evidence>
<protein>
    <submittedName>
        <fullName evidence="2">Uncharacterized protein</fullName>
    </submittedName>
</protein>
<feature type="transmembrane region" description="Helical" evidence="1">
    <location>
        <begin position="204"/>
        <end position="223"/>
    </location>
</feature>
<comment type="caution">
    <text evidence="2">The sequence shown here is derived from an EMBL/GenBank/DDBJ whole genome shotgun (WGS) entry which is preliminary data.</text>
</comment>
<gene>
    <name evidence="2" type="ORF">H4R26_001607</name>
</gene>